<dbReference type="EMBL" id="BRPK01000006">
    <property type="protein sequence ID" value="GLB38958.1"/>
    <property type="molecule type" value="Genomic_DNA"/>
</dbReference>
<dbReference type="OrthoDB" id="9514740at2759"/>
<name>A0A9P3PP17_LYOSH</name>
<accession>A0A9P3PP17</accession>
<dbReference type="SUPFAM" id="SSF56399">
    <property type="entry name" value="ADP-ribosylation"/>
    <property type="match status" value="1"/>
</dbReference>
<dbReference type="Pfam" id="PF00644">
    <property type="entry name" value="PARP"/>
    <property type="match status" value="1"/>
</dbReference>
<organism evidence="2 3">
    <name type="scientific">Lyophyllum shimeji</name>
    <name type="common">Hon-shimeji</name>
    <name type="synonym">Tricholoma shimeji</name>
    <dbReference type="NCBI Taxonomy" id="47721"/>
    <lineage>
        <taxon>Eukaryota</taxon>
        <taxon>Fungi</taxon>
        <taxon>Dikarya</taxon>
        <taxon>Basidiomycota</taxon>
        <taxon>Agaricomycotina</taxon>
        <taxon>Agaricomycetes</taxon>
        <taxon>Agaricomycetidae</taxon>
        <taxon>Agaricales</taxon>
        <taxon>Tricholomatineae</taxon>
        <taxon>Lyophyllaceae</taxon>
        <taxon>Lyophyllum</taxon>
    </lineage>
</organism>
<keyword evidence="3" id="KW-1185">Reference proteome</keyword>
<feature type="domain" description="PARP catalytic" evidence="1">
    <location>
        <begin position="115"/>
        <end position="202"/>
    </location>
</feature>
<dbReference type="PANTHER" id="PTHR31681:SF3">
    <property type="entry name" value="OS04G0690100 PROTEIN"/>
    <property type="match status" value="1"/>
</dbReference>
<sequence>MSTVGYYGVLTYGHEKYDSVKTQFYETWTHPASERPRPKKVVRILGITCPTKITEAYLKYKAALEKRGKFSTRGMEPANERRRWHGTMIENCKMLSGHLADRGECDDDIAKCVLCSIINTGFRKPQPVTPSNQMFGFGVYLTATSSKADGYTGKRVGNFIHAATGLRAIILNKVAVGRAMKMPKASENLLRPPQGYDSVIGEPGFTVNLKYDELIVYETAALLPSYVVVYE</sequence>
<protein>
    <submittedName>
        <fullName evidence="2">Adp-ribosylation</fullName>
    </submittedName>
</protein>
<proteinExistence type="predicted"/>
<gene>
    <name evidence="2" type="ORF">LshimejAT787_0601200</name>
</gene>
<reference evidence="2" key="1">
    <citation type="submission" date="2022-07" db="EMBL/GenBank/DDBJ databases">
        <title>The genome of Lyophyllum shimeji provides insight into the initial evolution of ectomycorrhizal fungal genome.</title>
        <authorList>
            <person name="Kobayashi Y."/>
            <person name="Shibata T."/>
            <person name="Hirakawa H."/>
            <person name="Shigenobu S."/>
            <person name="Nishiyama T."/>
            <person name="Yamada A."/>
            <person name="Hasebe M."/>
            <person name="Kawaguchi M."/>
        </authorList>
    </citation>
    <scope>NUCLEOTIDE SEQUENCE</scope>
    <source>
        <strain evidence="2">AT787</strain>
    </source>
</reference>
<evidence type="ECO:0000313" key="3">
    <source>
        <dbReference type="Proteomes" id="UP001063166"/>
    </source>
</evidence>
<dbReference type="GO" id="GO:0003950">
    <property type="term" value="F:NAD+ poly-ADP-ribosyltransferase activity"/>
    <property type="evidence" value="ECO:0007669"/>
    <property type="project" value="InterPro"/>
</dbReference>
<evidence type="ECO:0000313" key="2">
    <source>
        <dbReference type="EMBL" id="GLB38958.1"/>
    </source>
</evidence>
<dbReference type="InterPro" id="IPR012317">
    <property type="entry name" value="Poly(ADP-ribose)pol_cat_dom"/>
</dbReference>
<dbReference type="Proteomes" id="UP001063166">
    <property type="component" value="Unassembled WGS sequence"/>
</dbReference>
<dbReference type="Gene3D" id="3.90.228.10">
    <property type="match status" value="1"/>
</dbReference>
<evidence type="ECO:0000259" key="1">
    <source>
        <dbReference type="Pfam" id="PF00644"/>
    </source>
</evidence>
<dbReference type="PANTHER" id="PTHR31681">
    <property type="entry name" value="C2H2-LIKE ZINC FINGER PROTEIN"/>
    <property type="match status" value="1"/>
</dbReference>
<comment type="caution">
    <text evidence="2">The sequence shown here is derived from an EMBL/GenBank/DDBJ whole genome shotgun (WGS) entry which is preliminary data.</text>
</comment>
<dbReference type="AlphaFoldDB" id="A0A9P3PP17"/>